<dbReference type="InParanoid" id="A0A165PX54"/>
<protein>
    <submittedName>
        <fullName evidence="1">Uncharacterized protein</fullName>
    </submittedName>
</protein>
<keyword evidence="2" id="KW-1185">Reference proteome</keyword>
<name>A0A165PX54_EXIGL</name>
<dbReference type="AlphaFoldDB" id="A0A165PX54"/>
<evidence type="ECO:0000313" key="1">
    <source>
        <dbReference type="EMBL" id="KZW02784.1"/>
    </source>
</evidence>
<reference evidence="1 2" key="1">
    <citation type="journal article" date="2016" name="Mol. Biol. Evol.">
        <title>Comparative Genomics of Early-Diverging Mushroom-Forming Fungi Provides Insights into the Origins of Lignocellulose Decay Capabilities.</title>
        <authorList>
            <person name="Nagy L.G."/>
            <person name="Riley R."/>
            <person name="Tritt A."/>
            <person name="Adam C."/>
            <person name="Daum C."/>
            <person name="Floudas D."/>
            <person name="Sun H."/>
            <person name="Yadav J.S."/>
            <person name="Pangilinan J."/>
            <person name="Larsson K.H."/>
            <person name="Matsuura K."/>
            <person name="Barry K."/>
            <person name="Labutti K."/>
            <person name="Kuo R."/>
            <person name="Ohm R.A."/>
            <person name="Bhattacharya S.S."/>
            <person name="Shirouzu T."/>
            <person name="Yoshinaga Y."/>
            <person name="Martin F.M."/>
            <person name="Grigoriev I.V."/>
            <person name="Hibbett D.S."/>
        </authorList>
    </citation>
    <scope>NUCLEOTIDE SEQUENCE [LARGE SCALE GENOMIC DNA]</scope>
    <source>
        <strain evidence="1 2">HHB12029</strain>
    </source>
</reference>
<proteinExistence type="predicted"/>
<dbReference type="EMBL" id="KV425886">
    <property type="protein sequence ID" value="KZW02784.1"/>
    <property type="molecule type" value="Genomic_DNA"/>
</dbReference>
<dbReference type="Proteomes" id="UP000077266">
    <property type="component" value="Unassembled WGS sequence"/>
</dbReference>
<gene>
    <name evidence="1" type="ORF">EXIGLDRAFT_372852</name>
</gene>
<evidence type="ECO:0000313" key="2">
    <source>
        <dbReference type="Proteomes" id="UP000077266"/>
    </source>
</evidence>
<sequence>MAMRTALLNRMTLATLVDESVGDDALYRRCRNSLLHRLSIYACIPPTHGNQGRYECPLPAVRGDIERNTLRKTYHLGRRARVITTSLLCSLLMLWRPRCMECQRWRYCSDKALRAAPRLRSISHYLGSFVRSTVTAENSWFVLQEMLLNP</sequence>
<accession>A0A165PX54</accession>
<organism evidence="1 2">
    <name type="scientific">Exidia glandulosa HHB12029</name>
    <dbReference type="NCBI Taxonomy" id="1314781"/>
    <lineage>
        <taxon>Eukaryota</taxon>
        <taxon>Fungi</taxon>
        <taxon>Dikarya</taxon>
        <taxon>Basidiomycota</taxon>
        <taxon>Agaricomycotina</taxon>
        <taxon>Agaricomycetes</taxon>
        <taxon>Auriculariales</taxon>
        <taxon>Exidiaceae</taxon>
        <taxon>Exidia</taxon>
    </lineage>
</organism>